<organism evidence="2 3">
    <name type="scientific">Aphis gossypii</name>
    <name type="common">Cotton aphid</name>
    <dbReference type="NCBI Taxonomy" id="80765"/>
    <lineage>
        <taxon>Eukaryota</taxon>
        <taxon>Metazoa</taxon>
        <taxon>Ecdysozoa</taxon>
        <taxon>Arthropoda</taxon>
        <taxon>Hexapoda</taxon>
        <taxon>Insecta</taxon>
        <taxon>Pterygota</taxon>
        <taxon>Neoptera</taxon>
        <taxon>Paraneoptera</taxon>
        <taxon>Hemiptera</taxon>
        <taxon>Sternorrhyncha</taxon>
        <taxon>Aphidomorpha</taxon>
        <taxon>Aphidoidea</taxon>
        <taxon>Aphididae</taxon>
        <taxon>Aphidini</taxon>
        <taxon>Aphis</taxon>
        <taxon>Aphis</taxon>
    </lineage>
</organism>
<dbReference type="Proteomes" id="UP001154329">
    <property type="component" value="Chromosome 3"/>
</dbReference>
<evidence type="ECO:0000313" key="2">
    <source>
        <dbReference type="EMBL" id="CAH1733215.1"/>
    </source>
</evidence>
<keyword evidence="3" id="KW-1185">Reference proteome</keyword>
<sequence>MWRVVNFEEDNTVDVVPDFWFKNGYCEWPNKTNRMDAKTSIKRRMKLDEIHFTKFKARSLLTNIATFQEPESKAMKAQVTSEFSSNEDEINIATRKRKIIENDKSLKTNSVISQLAKPPTYFEESEPESTADDSDEDTTYTPANSFDSLFCVSNEMGSNESKAGSTVDLPAASATKMTVDNCKSSGSGKKNYHATPDNQKVAINKKVP</sequence>
<proteinExistence type="predicted"/>
<evidence type="ECO:0000313" key="3">
    <source>
        <dbReference type="Proteomes" id="UP001154329"/>
    </source>
</evidence>
<accession>A0A9P0NR67</accession>
<dbReference type="EMBL" id="OU899036">
    <property type="protein sequence ID" value="CAH1733215.1"/>
    <property type="molecule type" value="Genomic_DNA"/>
</dbReference>
<name>A0A9P0NR67_APHGO</name>
<feature type="compositionally biased region" description="Polar residues" evidence="1">
    <location>
        <begin position="175"/>
        <end position="188"/>
    </location>
</feature>
<dbReference type="AlphaFoldDB" id="A0A9P0NR67"/>
<protein>
    <submittedName>
        <fullName evidence="2">Uncharacterized protein</fullName>
    </submittedName>
</protein>
<reference evidence="2" key="2">
    <citation type="submission" date="2022-10" db="EMBL/GenBank/DDBJ databases">
        <authorList>
            <consortium name="ENA_rothamsted_submissions"/>
            <consortium name="culmorum"/>
            <person name="King R."/>
        </authorList>
    </citation>
    <scope>NUCLEOTIDE SEQUENCE</scope>
</reference>
<reference evidence="2" key="1">
    <citation type="submission" date="2022-02" db="EMBL/GenBank/DDBJ databases">
        <authorList>
            <person name="King R."/>
        </authorList>
    </citation>
    <scope>NUCLEOTIDE SEQUENCE</scope>
</reference>
<gene>
    <name evidence="2" type="ORF">APHIGO_LOCUS9559</name>
</gene>
<feature type="compositionally biased region" description="Acidic residues" evidence="1">
    <location>
        <begin position="123"/>
        <end position="138"/>
    </location>
</feature>
<feature type="region of interest" description="Disordered" evidence="1">
    <location>
        <begin position="157"/>
        <end position="208"/>
    </location>
</feature>
<feature type="region of interest" description="Disordered" evidence="1">
    <location>
        <begin position="116"/>
        <end position="139"/>
    </location>
</feature>
<evidence type="ECO:0000256" key="1">
    <source>
        <dbReference type="SAM" id="MobiDB-lite"/>
    </source>
</evidence>